<dbReference type="Pfam" id="PF13454">
    <property type="entry name" value="NAD_binding_9"/>
    <property type="match status" value="1"/>
</dbReference>
<protein>
    <recommendedName>
        <fullName evidence="1">FAD-dependent urate hydroxylase HpyO/Asp monooxygenase CreE-like FAD/NAD(P)-binding domain-containing protein</fullName>
    </recommendedName>
</protein>
<evidence type="ECO:0000313" key="3">
    <source>
        <dbReference type="Proteomes" id="UP000533598"/>
    </source>
</evidence>
<name>A0A7W7C7S0_9PSEU</name>
<dbReference type="InterPro" id="IPR038732">
    <property type="entry name" value="HpyO/CreE_NAD-binding"/>
</dbReference>
<dbReference type="RefSeq" id="WP_185001971.1">
    <property type="nucleotide sequence ID" value="NZ_BAAAUI010000016.1"/>
</dbReference>
<dbReference type="InterPro" id="IPR036188">
    <property type="entry name" value="FAD/NAD-bd_sf"/>
</dbReference>
<organism evidence="2 3">
    <name type="scientific">Crossiella cryophila</name>
    <dbReference type="NCBI Taxonomy" id="43355"/>
    <lineage>
        <taxon>Bacteria</taxon>
        <taxon>Bacillati</taxon>
        <taxon>Actinomycetota</taxon>
        <taxon>Actinomycetes</taxon>
        <taxon>Pseudonocardiales</taxon>
        <taxon>Pseudonocardiaceae</taxon>
        <taxon>Crossiella</taxon>
    </lineage>
</organism>
<evidence type="ECO:0000259" key="1">
    <source>
        <dbReference type="Pfam" id="PF13454"/>
    </source>
</evidence>
<dbReference type="SUPFAM" id="SSF51905">
    <property type="entry name" value="FAD/NAD(P)-binding domain"/>
    <property type="match status" value="1"/>
</dbReference>
<dbReference type="EMBL" id="JACHMH010000001">
    <property type="protein sequence ID" value="MBB4676107.1"/>
    <property type="molecule type" value="Genomic_DNA"/>
</dbReference>
<comment type="caution">
    <text evidence="2">The sequence shown here is derived from an EMBL/GenBank/DDBJ whole genome shotgun (WGS) entry which is preliminary data.</text>
</comment>
<keyword evidence="3" id="KW-1185">Reference proteome</keyword>
<proteinExistence type="predicted"/>
<dbReference type="AlphaFoldDB" id="A0A7W7C7S0"/>
<dbReference type="PANTHER" id="PTHR40254">
    <property type="entry name" value="BLR0577 PROTEIN"/>
    <property type="match status" value="1"/>
</dbReference>
<dbReference type="Proteomes" id="UP000533598">
    <property type="component" value="Unassembled WGS sequence"/>
</dbReference>
<reference evidence="2 3" key="1">
    <citation type="submission" date="2020-08" db="EMBL/GenBank/DDBJ databases">
        <title>Sequencing the genomes of 1000 actinobacteria strains.</title>
        <authorList>
            <person name="Klenk H.-P."/>
        </authorList>
    </citation>
    <scope>NUCLEOTIDE SEQUENCE [LARGE SCALE GENOMIC DNA]</scope>
    <source>
        <strain evidence="2 3">DSM 44230</strain>
    </source>
</reference>
<sequence>MSRTRPLRVCVIGAGPRGTGVLDRLCALASGPVEVHVVDPYPAGPGRIWRRAQPNLLWMNSRAAGVTPFSGADNDVPSLWDWARAAGGHALARGELAEEVGRTTPRWFASRPLASAYFSWVFQRAADRLGQVRVHRDQAVDLRESAEGQQVVLASGVVLTVDAVVLAQGHLDARPTPAELAAREFADRHGLGYLPRGQADADALAAVPAGEPVLLRGLGLTFVDTMVLLTEGRGGKFRRTLDGELAYEPSGLEPVLYAGSRTGVPYHAKPESSLLAGSPELPRYFRHDTVPPGPLRFREQLWPLVCKDVAYGHYHELFLGHPDRVRLSWAEFLAGLDGYDWASPELVELIEAAVPDPTDRVDPDSWTDPLAGRWFPDAAEFQDWVRDYVRTDLHRRGDPRWSAEIGGLAGVNMAVLTVLELAGAGRLTAESMVREVERGFLPLMSFLTSGPPGRRLAELLALAQAGVLRFLGPESRVRADEASGLFVGSSPRVPGETPARFLIESRLAEPDLAGTADPLLRKLFDRGECAEEELSDETGDYRTGRLAVRPADHRLLAADGGAHPARFAVGPGVGVVHTPGVTPEIEPFGQNDRVARAVLSLGS</sequence>
<dbReference type="PANTHER" id="PTHR40254:SF1">
    <property type="entry name" value="BLR0577 PROTEIN"/>
    <property type="match status" value="1"/>
</dbReference>
<dbReference type="InterPro" id="IPR052189">
    <property type="entry name" value="L-asp_N-monooxygenase_NS-form"/>
</dbReference>
<accession>A0A7W7C7S0</accession>
<evidence type="ECO:0000313" key="2">
    <source>
        <dbReference type="EMBL" id="MBB4676107.1"/>
    </source>
</evidence>
<gene>
    <name evidence="2" type="ORF">HNR67_002225</name>
</gene>
<feature type="domain" description="FAD-dependent urate hydroxylase HpyO/Asp monooxygenase CreE-like FAD/NAD(P)-binding" evidence="1">
    <location>
        <begin position="11"/>
        <end position="170"/>
    </location>
</feature>